<dbReference type="PANTHER" id="PTHR14226:SF25">
    <property type="entry name" value="PHOSPHOESTERASE"/>
    <property type="match status" value="1"/>
</dbReference>
<dbReference type="AlphaFoldDB" id="A0AA95B9U0"/>
<organism evidence="6 7">
    <name type="scientific">Sutcliffiella horikoshii</name>
    <dbReference type="NCBI Taxonomy" id="79883"/>
    <lineage>
        <taxon>Bacteria</taxon>
        <taxon>Bacillati</taxon>
        <taxon>Bacillota</taxon>
        <taxon>Bacilli</taxon>
        <taxon>Bacillales</taxon>
        <taxon>Bacillaceae</taxon>
        <taxon>Sutcliffiella</taxon>
    </lineage>
</organism>
<comment type="caution">
    <text evidence="6">The sequence shown here is derived from an EMBL/GenBank/DDBJ whole genome shotgun (WGS) entry which is preliminary data.</text>
</comment>
<evidence type="ECO:0000256" key="4">
    <source>
        <dbReference type="PROSITE-ProRule" id="PRU01161"/>
    </source>
</evidence>
<evidence type="ECO:0000313" key="7">
    <source>
        <dbReference type="Proteomes" id="UP000323393"/>
    </source>
</evidence>
<feature type="short sequence motif" description="GXSXG" evidence="4">
    <location>
        <begin position="37"/>
        <end position="41"/>
    </location>
</feature>
<name>A0AA95B9U0_9BACI</name>
<feature type="active site" description="Proton acceptor" evidence="4">
    <location>
        <position position="160"/>
    </location>
</feature>
<gene>
    <name evidence="6" type="ORF">FZC74_03485</name>
</gene>
<sequence>MLNCGLVLEGGGMRGVYTAGILEYFMEKNLYFPYVIGVSAGACMAASYLSRQPGRNKKVNIDFVGDPRYLSYRNFWKKRQMFDMDFLFDEIPNKLVPYDYESFLNRTEQFVVVTTDCLTGEPVYYNMDQHGENMLQLIRASSSLPFVAPSVAYQDKMLLDGGIIDPIPLKKAQKDGFEKNVVILTKPVGYKKKASRFSSLFKYKQFPIISERLQTRYKLYNETLDYVDSEKESGSTFVFQPSQPLPVGRMERKKERLQALYELGYEDAKNNYKALQEFLQN</sequence>
<dbReference type="InterPro" id="IPR002641">
    <property type="entry name" value="PNPLA_dom"/>
</dbReference>
<accession>A0AA95B9U0</accession>
<dbReference type="InterPro" id="IPR050301">
    <property type="entry name" value="NTE"/>
</dbReference>
<keyword evidence="3 4" id="KW-0443">Lipid metabolism</keyword>
<reference evidence="6 7" key="1">
    <citation type="submission" date="2019-08" db="EMBL/GenBank/DDBJ databases">
        <title>Bacillus genomes from the desert of Cuatro Cienegas, Coahuila.</title>
        <authorList>
            <person name="Olmedo-Alvarez G."/>
        </authorList>
    </citation>
    <scope>NUCLEOTIDE SEQUENCE [LARGE SCALE GENOMIC DNA]</scope>
    <source>
        <strain evidence="6 7">CH88_3T</strain>
    </source>
</reference>
<feature type="short sequence motif" description="DGA/G" evidence="4">
    <location>
        <begin position="160"/>
        <end position="162"/>
    </location>
</feature>
<dbReference type="Pfam" id="PF19890">
    <property type="entry name" value="DUF6363"/>
    <property type="match status" value="1"/>
</dbReference>
<protein>
    <submittedName>
        <fullName evidence="6">Patatin family protein</fullName>
    </submittedName>
</protein>
<dbReference type="GO" id="GO:0016787">
    <property type="term" value="F:hydrolase activity"/>
    <property type="evidence" value="ECO:0007669"/>
    <property type="project" value="UniProtKB-UniRule"/>
</dbReference>
<feature type="active site" description="Nucleophile" evidence="4">
    <location>
        <position position="39"/>
    </location>
</feature>
<dbReference type="RefSeq" id="WP_148965158.1">
    <property type="nucleotide sequence ID" value="NZ_VTEU01000001.1"/>
</dbReference>
<evidence type="ECO:0000256" key="3">
    <source>
        <dbReference type="ARBA" id="ARBA00023098"/>
    </source>
</evidence>
<dbReference type="PROSITE" id="PS51635">
    <property type="entry name" value="PNPLA"/>
    <property type="match status" value="1"/>
</dbReference>
<dbReference type="Proteomes" id="UP000323393">
    <property type="component" value="Unassembled WGS sequence"/>
</dbReference>
<evidence type="ECO:0000256" key="2">
    <source>
        <dbReference type="ARBA" id="ARBA00022963"/>
    </source>
</evidence>
<dbReference type="PANTHER" id="PTHR14226">
    <property type="entry name" value="NEUROPATHY TARGET ESTERASE/SWISS CHEESE D.MELANOGASTER"/>
    <property type="match status" value="1"/>
</dbReference>
<proteinExistence type="predicted"/>
<dbReference type="CDD" id="cd07208">
    <property type="entry name" value="Pat_hypo_Ecoli_yjju_like"/>
    <property type="match status" value="1"/>
</dbReference>
<feature type="short sequence motif" description="GXGXXG" evidence="4">
    <location>
        <begin position="10"/>
        <end position="15"/>
    </location>
</feature>
<dbReference type="EMBL" id="VTEU01000001">
    <property type="protein sequence ID" value="TYS61731.1"/>
    <property type="molecule type" value="Genomic_DNA"/>
</dbReference>
<evidence type="ECO:0000256" key="1">
    <source>
        <dbReference type="ARBA" id="ARBA00022801"/>
    </source>
</evidence>
<keyword evidence="1 4" id="KW-0378">Hydrolase</keyword>
<dbReference type="GO" id="GO:0016042">
    <property type="term" value="P:lipid catabolic process"/>
    <property type="evidence" value="ECO:0007669"/>
    <property type="project" value="UniProtKB-UniRule"/>
</dbReference>
<evidence type="ECO:0000313" key="6">
    <source>
        <dbReference type="EMBL" id="TYS61731.1"/>
    </source>
</evidence>
<dbReference type="InterPro" id="IPR045943">
    <property type="entry name" value="DUF6363"/>
</dbReference>
<dbReference type="InterPro" id="IPR016035">
    <property type="entry name" value="Acyl_Trfase/lysoPLipase"/>
</dbReference>
<dbReference type="SUPFAM" id="SSF52151">
    <property type="entry name" value="FabD/lysophospholipase-like"/>
    <property type="match status" value="1"/>
</dbReference>
<dbReference type="InterPro" id="IPR037483">
    <property type="entry name" value="YjjU-like"/>
</dbReference>
<evidence type="ECO:0000259" key="5">
    <source>
        <dbReference type="PROSITE" id="PS51635"/>
    </source>
</evidence>
<keyword evidence="2 4" id="KW-0442">Lipid degradation</keyword>
<dbReference type="Gene3D" id="3.40.1090.10">
    <property type="entry name" value="Cytosolic phospholipase A2 catalytic domain"/>
    <property type="match status" value="2"/>
</dbReference>
<feature type="domain" description="PNPLA" evidence="5">
    <location>
        <begin position="6"/>
        <end position="173"/>
    </location>
</feature>
<dbReference type="Pfam" id="PF01734">
    <property type="entry name" value="Patatin"/>
    <property type="match status" value="1"/>
</dbReference>